<organism evidence="1">
    <name type="scientific">uncultured Caudovirales phage</name>
    <dbReference type="NCBI Taxonomy" id="2100421"/>
    <lineage>
        <taxon>Viruses</taxon>
        <taxon>Duplodnaviria</taxon>
        <taxon>Heunggongvirae</taxon>
        <taxon>Uroviricota</taxon>
        <taxon>Caudoviricetes</taxon>
        <taxon>Peduoviridae</taxon>
        <taxon>Maltschvirus</taxon>
        <taxon>Maltschvirus maltsch</taxon>
    </lineage>
</organism>
<evidence type="ECO:0000313" key="1">
    <source>
        <dbReference type="EMBL" id="CAB4127197.1"/>
    </source>
</evidence>
<name>A0A6J5L1R0_9CAUD</name>
<proteinExistence type="predicted"/>
<gene>
    <name evidence="1" type="ORF">UFOVP84_71</name>
</gene>
<sequence>MIKQYRWYDTGLRLWDDWKDINGTSEEETIKFAISKGYRYQIRTLEQTNIMGWCIDEQ</sequence>
<reference evidence="1" key="1">
    <citation type="submission" date="2020-04" db="EMBL/GenBank/DDBJ databases">
        <authorList>
            <person name="Chiriac C."/>
            <person name="Salcher M."/>
            <person name="Ghai R."/>
            <person name="Kavagutti S V."/>
        </authorList>
    </citation>
    <scope>NUCLEOTIDE SEQUENCE</scope>
</reference>
<protein>
    <submittedName>
        <fullName evidence="1">Uncharacterized protein</fullName>
    </submittedName>
</protein>
<dbReference type="EMBL" id="LR796208">
    <property type="protein sequence ID" value="CAB4127197.1"/>
    <property type="molecule type" value="Genomic_DNA"/>
</dbReference>
<accession>A0A6J5L1R0</accession>